<feature type="chain" id="PRO_5029614227" evidence="1">
    <location>
        <begin position="19"/>
        <end position="133"/>
    </location>
</feature>
<evidence type="ECO:0000313" key="3">
    <source>
        <dbReference type="Proteomes" id="UP000593567"/>
    </source>
</evidence>
<name>A0A7J7JNW7_BUGNE</name>
<dbReference type="OrthoDB" id="21595at2759"/>
<accession>A0A7J7JNW7</accession>
<keyword evidence="3" id="KW-1185">Reference proteome</keyword>
<feature type="signal peptide" evidence="1">
    <location>
        <begin position="1"/>
        <end position="18"/>
    </location>
</feature>
<proteinExistence type="predicted"/>
<dbReference type="Proteomes" id="UP000593567">
    <property type="component" value="Unassembled WGS sequence"/>
</dbReference>
<evidence type="ECO:0000313" key="2">
    <source>
        <dbReference type="EMBL" id="KAF6027304.1"/>
    </source>
</evidence>
<keyword evidence="1" id="KW-0732">Signal</keyword>
<evidence type="ECO:0000256" key="1">
    <source>
        <dbReference type="SAM" id="SignalP"/>
    </source>
</evidence>
<protein>
    <submittedName>
        <fullName evidence="2">Uncharacterized protein</fullName>
    </submittedName>
</protein>
<sequence length="133" mass="14803">MKWQWNLKVFSTLKLALGTCFSKGMNMGYTWHAGDHPLDKLSQESQGILHHQTGTGEHASQKGMSIGKVRMAADTPTDEMAMESQGVLHSQTGTGEHASQKGMNMGYTWHAGDHPLDKLSKITRNSTPSNWYW</sequence>
<reference evidence="2" key="1">
    <citation type="submission" date="2020-06" db="EMBL/GenBank/DDBJ databases">
        <title>Draft genome of Bugula neritina, a colonial animal packing powerful symbionts and potential medicines.</title>
        <authorList>
            <person name="Rayko M."/>
        </authorList>
    </citation>
    <scope>NUCLEOTIDE SEQUENCE [LARGE SCALE GENOMIC DNA]</scope>
    <source>
        <strain evidence="2">Kwan_BN1</strain>
    </source>
</reference>
<dbReference type="EMBL" id="VXIV02002110">
    <property type="protein sequence ID" value="KAF6027304.1"/>
    <property type="molecule type" value="Genomic_DNA"/>
</dbReference>
<comment type="caution">
    <text evidence="2">The sequence shown here is derived from an EMBL/GenBank/DDBJ whole genome shotgun (WGS) entry which is preliminary data.</text>
</comment>
<organism evidence="2 3">
    <name type="scientific">Bugula neritina</name>
    <name type="common">Brown bryozoan</name>
    <name type="synonym">Sertularia neritina</name>
    <dbReference type="NCBI Taxonomy" id="10212"/>
    <lineage>
        <taxon>Eukaryota</taxon>
        <taxon>Metazoa</taxon>
        <taxon>Spiralia</taxon>
        <taxon>Lophotrochozoa</taxon>
        <taxon>Bryozoa</taxon>
        <taxon>Gymnolaemata</taxon>
        <taxon>Cheilostomatida</taxon>
        <taxon>Flustrina</taxon>
        <taxon>Buguloidea</taxon>
        <taxon>Bugulidae</taxon>
        <taxon>Bugula</taxon>
    </lineage>
</organism>
<gene>
    <name evidence="2" type="ORF">EB796_014388</name>
</gene>
<dbReference type="AlphaFoldDB" id="A0A7J7JNW7"/>